<dbReference type="Proteomes" id="UP001140949">
    <property type="component" value="Unassembled WGS sequence"/>
</dbReference>
<dbReference type="Gene3D" id="3.40.50.1110">
    <property type="entry name" value="SGNH hydrolase"/>
    <property type="match status" value="1"/>
</dbReference>
<protein>
    <submittedName>
        <fullName evidence="3">GDSL esterase/lipase isoform X2</fullName>
    </submittedName>
</protein>
<dbReference type="AlphaFoldDB" id="A0AAX6EYQ1"/>
<evidence type="ECO:0000313" key="4">
    <source>
        <dbReference type="Proteomes" id="UP001140949"/>
    </source>
</evidence>
<dbReference type="SUPFAM" id="SSF52266">
    <property type="entry name" value="SGNH hydrolase"/>
    <property type="match status" value="1"/>
</dbReference>
<evidence type="ECO:0000313" key="3">
    <source>
        <dbReference type="EMBL" id="KAJ6808979.1"/>
    </source>
</evidence>
<evidence type="ECO:0000256" key="2">
    <source>
        <dbReference type="SAM" id="SignalP"/>
    </source>
</evidence>
<reference evidence="3" key="1">
    <citation type="journal article" date="2023" name="GigaByte">
        <title>Genome assembly of the bearded iris, Iris pallida Lam.</title>
        <authorList>
            <person name="Bruccoleri R.E."/>
            <person name="Oakeley E.J."/>
            <person name="Faust A.M.E."/>
            <person name="Altorfer M."/>
            <person name="Dessus-Babus S."/>
            <person name="Burckhardt D."/>
            <person name="Oertli M."/>
            <person name="Naumann U."/>
            <person name="Petersen F."/>
            <person name="Wong J."/>
        </authorList>
    </citation>
    <scope>NUCLEOTIDE SEQUENCE</scope>
    <source>
        <strain evidence="3">GSM-AAB239-AS_SAM_17_03QT</strain>
    </source>
</reference>
<dbReference type="PANTHER" id="PTHR45642">
    <property type="entry name" value="GDSL ESTERASE/LIPASE EXL3"/>
    <property type="match status" value="1"/>
</dbReference>
<dbReference type="EMBL" id="JANAVB010033217">
    <property type="protein sequence ID" value="KAJ6808979.1"/>
    <property type="molecule type" value="Genomic_DNA"/>
</dbReference>
<dbReference type="Pfam" id="PF00657">
    <property type="entry name" value="Lipase_GDSL"/>
    <property type="match status" value="1"/>
</dbReference>
<gene>
    <name evidence="3" type="ORF">M6B38_163890</name>
</gene>
<evidence type="ECO:0000256" key="1">
    <source>
        <dbReference type="ARBA" id="ARBA00008668"/>
    </source>
</evidence>
<dbReference type="GO" id="GO:0016788">
    <property type="term" value="F:hydrolase activity, acting on ester bonds"/>
    <property type="evidence" value="ECO:0007669"/>
    <property type="project" value="InterPro"/>
</dbReference>
<reference evidence="3" key="2">
    <citation type="submission" date="2023-04" db="EMBL/GenBank/DDBJ databases">
        <authorList>
            <person name="Bruccoleri R.E."/>
            <person name="Oakeley E.J."/>
            <person name="Faust A.-M."/>
            <person name="Dessus-Babus S."/>
            <person name="Altorfer M."/>
            <person name="Burckhardt D."/>
            <person name="Oertli M."/>
            <person name="Naumann U."/>
            <person name="Petersen F."/>
            <person name="Wong J."/>
        </authorList>
    </citation>
    <scope>NUCLEOTIDE SEQUENCE</scope>
    <source>
        <strain evidence="3">GSM-AAB239-AS_SAM_17_03QT</strain>
        <tissue evidence="3">Leaf</tissue>
    </source>
</reference>
<feature type="chain" id="PRO_5043847833" evidence="2">
    <location>
        <begin position="36"/>
        <end position="370"/>
    </location>
</feature>
<dbReference type="InterPro" id="IPR001087">
    <property type="entry name" value="GDSL"/>
</dbReference>
<proteinExistence type="inferred from homology"/>
<feature type="signal peptide" evidence="2">
    <location>
        <begin position="1"/>
        <end position="35"/>
    </location>
</feature>
<dbReference type="InterPro" id="IPR050592">
    <property type="entry name" value="GDSL_lipolytic_enzyme"/>
</dbReference>
<dbReference type="InterPro" id="IPR035669">
    <property type="entry name" value="SGNH_plant_lipase-like"/>
</dbReference>
<keyword evidence="4" id="KW-1185">Reference proteome</keyword>
<dbReference type="InterPro" id="IPR036514">
    <property type="entry name" value="SGNH_hydro_sf"/>
</dbReference>
<name>A0AAX6EYQ1_IRIPA</name>
<comment type="similarity">
    <text evidence="1">Belongs to the 'GDSL' lipolytic enzyme family.</text>
</comment>
<dbReference type="PANTHER" id="PTHR45642:SF3">
    <property type="entry name" value="OS09G0540400 PROTEIN"/>
    <property type="match status" value="1"/>
</dbReference>
<sequence>MAEGYFFFCYYVSIKFLTLVSLTFFLSCAASGAQAQATSPKKSPVSAVFAFGDSTVDPGNNNFIPTPFRCNFPPYGRDYFTHEPTGRFTNGKLVTDFAASYLGIKEELPPYLDWSLGVEELTTGVSFGSGGSGFDPFTAQIGSVIPVSQQLTYFREYVKKLDLVVGVDARRDIIRRAIFCVSAGTNDFIAFATLPIRRQSFSIEGYQGFILQNVQELLQGLSDLEASRIFVVGLPAIGCLPIIITLSARDGIHDRGCILEHNAVADVYNKKLQVLLQDYAQLRRVQIVYADVYTPLINAVQAPIKYGFEDSKAGCCGTGLIEASILCNPNSLVCFNASKYVFWDSIHPTEKMYRVIFDTFRMMIDQLLKS</sequence>
<keyword evidence="2" id="KW-0732">Signal</keyword>
<comment type="caution">
    <text evidence="3">The sequence shown here is derived from an EMBL/GenBank/DDBJ whole genome shotgun (WGS) entry which is preliminary data.</text>
</comment>
<organism evidence="3 4">
    <name type="scientific">Iris pallida</name>
    <name type="common">Sweet iris</name>
    <dbReference type="NCBI Taxonomy" id="29817"/>
    <lineage>
        <taxon>Eukaryota</taxon>
        <taxon>Viridiplantae</taxon>
        <taxon>Streptophyta</taxon>
        <taxon>Embryophyta</taxon>
        <taxon>Tracheophyta</taxon>
        <taxon>Spermatophyta</taxon>
        <taxon>Magnoliopsida</taxon>
        <taxon>Liliopsida</taxon>
        <taxon>Asparagales</taxon>
        <taxon>Iridaceae</taxon>
        <taxon>Iridoideae</taxon>
        <taxon>Irideae</taxon>
        <taxon>Iris</taxon>
    </lineage>
</organism>
<accession>A0AAX6EYQ1</accession>
<dbReference type="CDD" id="cd01837">
    <property type="entry name" value="SGNH_plant_lipase_like"/>
    <property type="match status" value="1"/>
</dbReference>